<dbReference type="RefSeq" id="XP_014489185.1">
    <property type="nucleotide sequence ID" value="XM_014633699.1"/>
</dbReference>
<dbReference type="Gene3D" id="3.30.110.20">
    <property type="entry name" value="Alba-like domain"/>
    <property type="match status" value="1"/>
</dbReference>
<feature type="region of interest" description="Disordered" evidence="4">
    <location>
        <begin position="136"/>
        <end position="202"/>
    </location>
</feature>
<protein>
    <submittedName>
        <fullName evidence="7 8">Ribonuclease P protein subunit p25-like protein</fullName>
    </submittedName>
</protein>
<dbReference type="SUPFAM" id="SSF82704">
    <property type="entry name" value="AlbA-like"/>
    <property type="match status" value="1"/>
</dbReference>
<dbReference type="Pfam" id="PF01918">
    <property type="entry name" value="Alba"/>
    <property type="match status" value="1"/>
</dbReference>
<dbReference type="Proteomes" id="UP000515204">
    <property type="component" value="Unplaced"/>
</dbReference>
<organism evidence="6 7">
    <name type="scientific">Dinoponera quadriceps</name>
    <name type="common">South American ant</name>
    <dbReference type="NCBI Taxonomy" id="609295"/>
    <lineage>
        <taxon>Eukaryota</taxon>
        <taxon>Metazoa</taxon>
        <taxon>Ecdysozoa</taxon>
        <taxon>Arthropoda</taxon>
        <taxon>Hexapoda</taxon>
        <taxon>Insecta</taxon>
        <taxon>Pterygota</taxon>
        <taxon>Neoptera</taxon>
        <taxon>Endopterygota</taxon>
        <taxon>Hymenoptera</taxon>
        <taxon>Apocrita</taxon>
        <taxon>Aculeata</taxon>
        <taxon>Formicoidea</taxon>
        <taxon>Formicidae</taxon>
        <taxon>Ponerinae</taxon>
        <taxon>Ponerini</taxon>
        <taxon>Dinoponera</taxon>
    </lineage>
</organism>
<dbReference type="RefSeq" id="XP_014489176.1">
    <property type="nucleotide sequence ID" value="XM_014633690.1"/>
</dbReference>
<dbReference type="PANTHER" id="PTHR13516">
    <property type="entry name" value="RIBONUCLEASE P SUBUNIT P25"/>
    <property type="match status" value="1"/>
</dbReference>
<dbReference type="GO" id="GO:0005634">
    <property type="term" value="C:nucleus"/>
    <property type="evidence" value="ECO:0007669"/>
    <property type="project" value="UniProtKB-SubCell"/>
</dbReference>
<keyword evidence="3" id="KW-0539">Nucleus</keyword>
<reference evidence="7 8" key="1">
    <citation type="submission" date="2025-04" db="UniProtKB">
        <authorList>
            <consortium name="RefSeq"/>
        </authorList>
    </citation>
    <scope>IDENTIFICATION</scope>
</reference>
<dbReference type="InterPro" id="IPR036882">
    <property type="entry name" value="Alba-like_dom_sf"/>
</dbReference>
<keyword evidence="6" id="KW-1185">Reference proteome</keyword>
<feature type="region of interest" description="Disordered" evidence="4">
    <location>
        <begin position="1"/>
        <end position="22"/>
    </location>
</feature>
<comment type="similarity">
    <text evidence="2">Belongs to the histone-like Alba family.</text>
</comment>
<gene>
    <name evidence="7 8" type="primary">LOC106752167</name>
</gene>
<dbReference type="KEGG" id="dqu:106752167"/>
<evidence type="ECO:0000256" key="2">
    <source>
        <dbReference type="ARBA" id="ARBA00008018"/>
    </source>
</evidence>
<dbReference type="AlphaFoldDB" id="A0A6P3YDJ7"/>
<dbReference type="InterPro" id="IPR002775">
    <property type="entry name" value="DNA/RNA-bd_Alba-like"/>
</dbReference>
<dbReference type="PANTHER" id="PTHR13516:SF4">
    <property type="entry name" value="FI09323P"/>
    <property type="match status" value="1"/>
</dbReference>
<accession>A0A6P3YDJ7</accession>
<dbReference type="GeneID" id="106752167"/>
<evidence type="ECO:0000256" key="1">
    <source>
        <dbReference type="ARBA" id="ARBA00004123"/>
    </source>
</evidence>
<sequence length="202" mass="22628">MGRSKAKLKLVEPREEPTDTESTTIPIKNLPEKFICMHVKSGTKIRNVLAYALKEFPNNNSVVWTGVGQAIGKTISCAELFKRKHEGLHQVTKLRYTKRSVKSKEDATDETHSDTYQVPEIHILLTKNIEDTTELGYQAPGDCGNFPENKANSETSAETENASCTTRNDIKEFSAMGLKIGQKRSKDTQAEPSSRKRKKNKS</sequence>
<dbReference type="GO" id="GO:0003723">
    <property type="term" value="F:RNA binding"/>
    <property type="evidence" value="ECO:0007669"/>
    <property type="project" value="TreeGrafter"/>
</dbReference>
<evidence type="ECO:0000256" key="4">
    <source>
        <dbReference type="SAM" id="MobiDB-lite"/>
    </source>
</evidence>
<name>A0A6P3YDJ7_DINQU</name>
<evidence type="ECO:0000259" key="5">
    <source>
        <dbReference type="Pfam" id="PF01918"/>
    </source>
</evidence>
<evidence type="ECO:0000256" key="3">
    <source>
        <dbReference type="ARBA" id="ARBA00023242"/>
    </source>
</evidence>
<feature type="domain" description="DNA/RNA-binding protein Alba-like" evidence="5">
    <location>
        <begin position="37"/>
        <end position="97"/>
    </location>
</feature>
<dbReference type="CTD" id="54913"/>
<comment type="subcellular location">
    <subcellularLocation>
        <location evidence="1">Nucleus</location>
    </subcellularLocation>
</comment>
<evidence type="ECO:0000313" key="7">
    <source>
        <dbReference type="RefSeq" id="XP_014489176.1"/>
    </source>
</evidence>
<dbReference type="InterPro" id="IPR051958">
    <property type="entry name" value="Alba-like_NAB"/>
</dbReference>
<feature type="compositionally biased region" description="Polar residues" evidence="4">
    <location>
        <begin position="150"/>
        <end position="167"/>
    </location>
</feature>
<evidence type="ECO:0000313" key="8">
    <source>
        <dbReference type="RefSeq" id="XP_014489185.1"/>
    </source>
</evidence>
<dbReference type="GO" id="GO:0000172">
    <property type="term" value="C:ribonuclease MRP complex"/>
    <property type="evidence" value="ECO:0007669"/>
    <property type="project" value="TreeGrafter"/>
</dbReference>
<proteinExistence type="inferred from homology"/>
<evidence type="ECO:0000313" key="6">
    <source>
        <dbReference type="Proteomes" id="UP000515204"/>
    </source>
</evidence>
<dbReference type="GO" id="GO:0001682">
    <property type="term" value="P:tRNA 5'-leader removal"/>
    <property type="evidence" value="ECO:0007669"/>
    <property type="project" value="TreeGrafter"/>
</dbReference>